<keyword evidence="3" id="KW-0479">Metal-binding</keyword>
<evidence type="ECO:0000256" key="2">
    <source>
        <dbReference type="ARBA" id="ARBA00008829"/>
    </source>
</evidence>
<dbReference type="GO" id="GO:0046872">
    <property type="term" value="F:metal ion binding"/>
    <property type="evidence" value="ECO:0007669"/>
    <property type="project" value="UniProtKB-KW"/>
</dbReference>
<reference evidence="6" key="1">
    <citation type="submission" date="2018-06" db="EMBL/GenBank/DDBJ databases">
        <authorList>
            <person name="Zhirakovskaya E."/>
        </authorList>
    </citation>
    <scope>NUCLEOTIDE SEQUENCE</scope>
</reference>
<dbReference type="Gene3D" id="2.30.40.10">
    <property type="entry name" value="Urease, subunit C, domain 1"/>
    <property type="match status" value="1"/>
</dbReference>
<evidence type="ECO:0000259" key="5">
    <source>
        <dbReference type="Pfam" id="PF01979"/>
    </source>
</evidence>
<dbReference type="InterPro" id="IPR050378">
    <property type="entry name" value="Metallo-dep_Hydrolases_sf"/>
</dbReference>
<sequence>MPILITGGRIITATDDYTADIYCEGESITHIEPGIDASTLPAETECIDAAGKLIFPGFIDPHVHIHLPFMGTNACDDYETASKAALAGGTTTLIEMICPGPTDEPLAAFEEWRSKAAPLAAVDYSFHMSVVRFDDLAREQLTQIATTEGIPSFKVFLAYKGALDLSDEDLFGMLSMAKDLGVIVTAHCENAEAIDAMQKRLLAEGKTGPEWHEPSRPTAVEADGLHHLATMAELTGAHIYTVHTSCEPAVRAALDARLRGVNIWIEAVLPHLVLDKTYAELPKFEGAKYVMSPPLREKRHQAVLWGGLAGRSISTIGTDHAPFNFHGQKDMGKKAFTAIPNGIPSIQERPALVYTHGVRTGRLDLHAFVDACSTQAARIFGMYPRKGDIRVGADADLVVWDPDYTGTLSVATSHSAIDYNAFEGWPVQGRASVVFVRGQTQAREGEFVGTLGRGQLIRRQPTHF</sequence>
<name>A0A3B1D1U9_9ZZZZ</name>
<comment type="similarity">
    <text evidence="2">Belongs to the metallo-dependent hydrolases superfamily. Hydantoinase/dihydropyrimidinase family.</text>
</comment>
<keyword evidence="4 6" id="KW-0378">Hydrolase</keyword>
<proteinExistence type="inferred from homology"/>
<dbReference type="SUPFAM" id="SSF51338">
    <property type="entry name" value="Composite domain of metallo-dependent hydrolases"/>
    <property type="match status" value="2"/>
</dbReference>
<dbReference type="InterPro" id="IPR006680">
    <property type="entry name" value="Amidohydro-rel"/>
</dbReference>
<dbReference type="PANTHER" id="PTHR11647:SF1">
    <property type="entry name" value="COLLAPSIN RESPONSE MEDIATOR PROTEIN"/>
    <property type="match status" value="1"/>
</dbReference>
<comment type="cofactor">
    <cofactor evidence="1">
        <name>Zn(2+)</name>
        <dbReference type="ChEBI" id="CHEBI:29105"/>
    </cofactor>
</comment>
<organism evidence="6">
    <name type="scientific">hydrothermal vent metagenome</name>
    <dbReference type="NCBI Taxonomy" id="652676"/>
    <lineage>
        <taxon>unclassified sequences</taxon>
        <taxon>metagenomes</taxon>
        <taxon>ecological metagenomes</taxon>
    </lineage>
</organism>
<dbReference type="Gene3D" id="3.20.20.140">
    <property type="entry name" value="Metal-dependent hydrolases"/>
    <property type="match status" value="1"/>
</dbReference>
<dbReference type="SUPFAM" id="SSF51556">
    <property type="entry name" value="Metallo-dependent hydrolases"/>
    <property type="match status" value="1"/>
</dbReference>
<dbReference type="AlphaFoldDB" id="A0A3B1D1U9"/>
<gene>
    <name evidence="6" type="ORF">MNBD_PLANCTO03-1393</name>
</gene>
<dbReference type="InterPro" id="IPR011778">
    <property type="entry name" value="Hydantoinase/dihydroPyrase"/>
</dbReference>
<evidence type="ECO:0000256" key="4">
    <source>
        <dbReference type="ARBA" id="ARBA00022801"/>
    </source>
</evidence>
<dbReference type="InterPro" id="IPR032466">
    <property type="entry name" value="Metal_Hydrolase"/>
</dbReference>
<dbReference type="GO" id="GO:0005829">
    <property type="term" value="C:cytosol"/>
    <property type="evidence" value="ECO:0007669"/>
    <property type="project" value="TreeGrafter"/>
</dbReference>
<evidence type="ECO:0000256" key="3">
    <source>
        <dbReference type="ARBA" id="ARBA00022723"/>
    </source>
</evidence>
<protein>
    <submittedName>
        <fullName evidence="6">Dihydropyrimidinase @ D-hydantoinase</fullName>
        <ecNumber evidence="6">3.5.2.2</ecNumber>
    </submittedName>
</protein>
<evidence type="ECO:0000313" key="6">
    <source>
        <dbReference type="EMBL" id="VAX36129.1"/>
    </source>
</evidence>
<accession>A0A3B1D1U9</accession>
<feature type="domain" description="Amidohydrolase-related" evidence="5">
    <location>
        <begin position="54"/>
        <end position="439"/>
    </location>
</feature>
<dbReference type="Pfam" id="PF01979">
    <property type="entry name" value="Amidohydro_1"/>
    <property type="match status" value="1"/>
</dbReference>
<dbReference type="NCBIfam" id="TIGR02033">
    <property type="entry name" value="D-hydantoinase"/>
    <property type="match status" value="1"/>
</dbReference>
<dbReference type="CDD" id="cd01314">
    <property type="entry name" value="D-HYD"/>
    <property type="match status" value="1"/>
</dbReference>
<dbReference type="PANTHER" id="PTHR11647">
    <property type="entry name" value="HYDRANTOINASE/DIHYDROPYRIMIDINASE FAMILY MEMBER"/>
    <property type="match status" value="1"/>
</dbReference>
<dbReference type="GO" id="GO:0004157">
    <property type="term" value="F:dihydropyrimidinase activity"/>
    <property type="evidence" value="ECO:0007669"/>
    <property type="project" value="UniProtKB-EC"/>
</dbReference>
<dbReference type="EMBL" id="UOGK01000033">
    <property type="protein sequence ID" value="VAX36129.1"/>
    <property type="molecule type" value="Genomic_DNA"/>
</dbReference>
<evidence type="ECO:0000256" key="1">
    <source>
        <dbReference type="ARBA" id="ARBA00001947"/>
    </source>
</evidence>
<dbReference type="InterPro" id="IPR011059">
    <property type="entry name" value="Metal-dep_hydrolase_composite"/>
</dbReference>
<dbReference type="FunFam" id="3.20.20.140:FF:000076">
    <property type="entry name" value="Dihydropyrimidinase like 2"/>
    <property type="match status" value="1"/>
</dbReference>
<dbReference type="EC" id="3.5.2.2" evidence="6"/>